<dbReference type="EMBL" id="CP002408">
    <property type="protein sequence ID" value="AFU57635.1"/>
    <property type="molecule type" value="Genomic_DNA"/>
</dbReference>
<evidence type="ECO:0000313" key="3">
    <source>
        <dbReference type="Proteomes" id="UP000008037"/>
    </source>
</evidence>
<dbReference type="HOGENOM" id="CLU_2839483_0_0_2"/>
<dbReference type="Gene3D" id="3.30.160.60">
    <property type="entry name" value="Classic Zinc Finger"/>
    <property type="match status" value="1"/>
</dbReference>
<keyword evidence="3" id="KW-1185">Reference proteome</keyword>
<protein>
    <submittedName>
        <fullName evidence="2">Zinc finger C2H2 domain-containing protein</fullName>
    </submittedName>
</protein>
<dbReference type="PROSITE" id="PS00028">
    <property type="entry name" value="ZINC_FINGER_C2H2_1"/>
    <property type="match status" value="1"/>
</dbReference>
<evidence type="ECO:0000313" key="2">
    <source>
        <dbReference type="EMBL" id="AFU57635.1"/>
    </source>
</evidence>
<gene>
    <name evidence="2" type="ordered locus">Ngar_c06920</name>
</gene>
<dbReference type="SUPFAM" id="SSF57667">
    <property type="entry name" value="beta-beta-alpha zinc fingers"/>
    <property type="match status" value="1"/>
</dbReference>
<accession>K0ID96</accession>
<dbReference type="Proteomes" id="UP000008037">
    <property type="component" value="Chromosome"/>
</dbReference>
<dbReference type="PROSITE" id="PS50157">
    <property type="entry name" value="ZINC_FINGER_C2H2_2"/>
    <property type="match status" value="1"/>
</dbReference>
<dbReference type="AlphaFoldDB" id="K0ID96"/>
<name>K0ID96_NITGG</name>
<proteinExistence type="predicted"/>
<dbReference type="KEGG" id="nga:Ngar_c06920"/>
<feature type="domain" description="C2H2-type" evidence="1">
    <location>
        <begin position="29"/>
        <end position="57"/>
    </location>
</feature>
<dbReference type="InterPro" id="IPR013087">
    <property type="entry name" value="Znf_C2H2_type"/>
</dbReference>
<dbReference type="InterPro" id="IPR036236">
    <property type="entry name" value="Znf_C2H2_sf"/>
</dbReference>
<sequence>MYGTQLLFAMSSKKSWGKQILSRQSQAEYRCRACGKQFEILGDLQTHILLEHHQKGDIPDEAEAA</sequence>
<reference evidence="2 3" key="1">
    <citation type="journal article" date="2012" name="Environ. Microbiol.">
        <title>The genome of the ammonia-oxidizing Candidatus Nitrososphaera gargensis: insights into metabolic versatility and environmental adaptations.</title>
        <authorList>
            <person name="Spang A."/>
            <person name="Poehlein A."/>
            <person name="Offre P."/>
            <person name="Zumbragel S."/>
            <person name="Haider S."/>
            <person name="Rychlik N."/>
            <person name="Nowka B."/>
            <person name="Schmeisser C."/>
            <person name="Lebedeva E.V."/>
            <person name="Rattei T."/>
            <person name="Bohm C."/>
            <person name="Schmid M."/>
            <person name="Galushko A."/>
            <person name="Hatzenpichler R."/>
            <person name="Weinmaier T."/>
            <person name="Daniel R."/>
            <person name="Schleper C."/>
            <person name="Spieck E."/>
            <person name="Streit W."/>
            <person name="Wagner M."/>
        </authorList>
    </citation>
    <scope>NUCLEOTIDE SEQUENCE [LARGE SCALE GENOMIC DNA]</scope>
    <source>
        <strain evidence="3">Ga9.2</strain>
    </source>
</reference>
<dbReference type="BioCyc" id="CNIT1237085:G1324-690-MONOMER"/>
<evidence type="ECO:0000259" key="1">
    <source>
        <dbReference type="PROSITE" id="PS50157"/>
    </source>
</evidence>
<dbReference type="InParanoid" id="K0ID96"/>
<organism evidence="2 3">
    <name type="scientific">Nitrososphaera gargensis (strain Ga9.2)</name>
    <dbReference type="NCBI Taxonomy" id="1237085"/>
    <lineage>
        <taxon>Archaea</taxon>
        <taxon>Nitrososphaerota</taxon>
        <taxon>Nitrososphaeria</taxon>
        <taxon>Nitrososphaerales</taxon>
        <taxon>Nitrososphaeraceae</taxon>
        <taxon>Nitrososphaera</taxon>
    </lineage>
</organism>